<organism evidence="1 2">
    <name type="scientific">Colletotrichum plurivorum</name>
    <dbReference type="NCBI Taxonomy" id="2175906"/>
    <lineage>
        <taxon>Eukaryota</taxon>
        <taxon>Fungi</taxon>
        <taxon>Dikarya</taxon>
        <taxon>Ascomycota</taxon>
        <taxon>Pezizomycotina</taxon>
        <taxon>Sordariomycetes</taxon>
        <taxon>Hypocreomycetidae</taxon>
        <taxon>Glomerellales</taxon>
        <taxon>Glomerellaceae</taxon>
        <taxon>Colletotrichum</taxon>
        <taxon>Colletotrichum orchidearum species complex</taxon>
    </lineage>
</organism>
<dbReference type="Proteomes" id="UP000654918">
    <property type="component" value="Unassembled WGS sequence"/>
</dbReference>
<sequence length="163" mass="17981">MTLGRRARSWSEVENTSVAIRIIRDLQDVYEGPSKPTSVEKEQKLYYVVKYSYSMVINESTDRRAASHQNQIAMGSEKGTHVLRHPDFLLMNDGRLGCASNEMRPKAIQPRCQDSGRGMVLVGVLNGQVLASLGVEADPESAMHMATAWPASRRAASGQAPLH</sequence>
<proteinExistence type="predicted"/>
<dbReference type="EMBL" id="WIGO01000001">
    <property type="protein sequence ID" value="KAF6841945.1"/>
    <property type="molecule type" value="Genomic_DNA"/>
</dbReference>
<keyword evidence="2" id="KW-1185">Reference proteome</keyword>
<evidence type="ECO:0000313" key="2">
    <source>
        <dbReference type="Proteomes" id="UP000654918"/>
    </source>
</evidence>
<name>A0A8H6NSU2_9PEZI</name>
<evidence type="ECO:0000313" key="1">
    <source>
        <dbReference type="EMBL" id="KAF6841945.1"/>
    </source>
</evidence>
<accession>A0A8H6NSU2</accession>
<protein>
    <submittedName>
        <fullName evidence="1">Uncharacterized protein</fullName>
    </submittedName>
</protein>
<reference evidence="1" key="1">
    <citation type="journal article" date="2020" name="Phytopathology">
        <title>Genome Sequence Resources of Colletotrichum truncatum, C. plurivorum, C. musicola, and C. sojae: Four Species Pathogenic to Soybean (Glycine max).</title>
        <authorList>
            <person name="Rogerio F."/>
            <person name="Boufleur T.R."/>
            <person name="Ciampi-Guillardi M."/>
            <person name="Sukno S.A."/>
            <person name="Thon M.R."/>
            <person name="Massola Junior N.S."/>
            <person name="Baroncelli R."/>
        </authorList>
    </citation>
    <scope>NUCLEOTIDE SEQUENCE</scope>
    <source>
        <strain evidence="1">LFN00145</strain>
    </source>
</reference>
<dbReference type="AlphaFoldDB" id="A0A8H6NSU2"/>
<gene>
    <name evidence="1" type="ORF">CPLU01_00038</name>
</gene>
<comment type="caution">
    <text evidence="1">The sequence shown here is derived from an EMBL/GenBank/DDBJ whole genome shotgun (WGS) entry which is preliminary data.</text>
</comment>